<proteinExistence type="predicted"/>
<evidence type="ECO:0000256" key="3">
    <source>
        <dbReference type="ARBA" id="ARBA00023004"/>
    </source>
</evidence>
<evidence type="ECO:0000313" key="5">
    <source>
        <dbReference type="EMBL" id="KAL0923748.1"/>
    </source>
</evidence>
<dbReference type="EMBL" id="JANQDX010000006">
    <property type="protein sequence ID" value="KAL0923748.1"/>
    <property type="molecule type" value="Genomic_DNA"/>
</dbReference>
<dbReference type="Gene3D" id="2.60.120.330">
    <property type="entry name" value="B-lactam Antibiotic, Isopenicillin N Synthase, Chain"/>
    <property type="match status" value="1"/>
</dbReference>
<evidence type="ECO:0000256" key="2">
    <source>
        <dbReference type="ARBA" id="ARBA00023002"/>
    </source>
</evidence>
<evidence type="ECO:0000256" key="1">
    <source>
        <dbReference type="ARBA" id="ARBA00022723"/>
    </source>
</evidence>
<organism evidence="5 6">
    <name type="scientific">Dendrobium thyrsiflorum</name>
    <name type="common">Pinecone-like raceme dendrobium</name>
    <name type="synonym">Orchid</name>
    <dbReference type="NCBI Taxonomy" id="117978"/>
    <lineage>
        <taxon>Eukaryota</taxon>
        <taxon>Viridiplantae</taxon>
        <taxon>Streptophyta</taxon>
        <taxon>Embryophyta</taxon>
        <taxon>Tracheophyta</taxon>
        <taxon>Spermatophyta</taxon>
        <taxon>Magnoliopsida</taxon>
        <taxon>Liliopsida</taxon>
        <taxon>Asparagales</taxon>
        <taxon>Orchidaceae</taxon>
        <taxon>Epidendroideae</taxon>
        <taxon>Malaxideae</taxon>
        <taxon>Dendrobiinae</taxon>
        <taxon>Dendrobium</taxon>
    </lineage>
</organism>
<dbReference type="Proteomes" id="UP001552299">
    <property type="component" value="Unassembled WGS sequence"/>
</dbReference>
<dbReference type="InterPro" id="IPR027443">
    <property type="entry name" value="IPNS-like_sf"/>
</dbReference>
<sequence>MKDLINCTHLLSNPLALGRSLPVPNVQELARSDQIPERYLKPEVDAASMASIDDDELPVIDLMKLLDPELIDREELLRLGSACKDWGFFQIINHGIPEEVIEKTKDDIKKF</sequence>
<keyword evidence="2" id="KW-0560">Oxidoreductase</keyword>
<feature type="domain" description="Non-haem dioxygenase N-terminal" evidence="4">
    <location>
        <begin position="57"/>
        <end position="111"/>
    </location>
</feature>
<dbReference type="InterPro" id="IPR026992">
    <property type="entry name" value="DIOX_N"/>
</dbReference>
<evidence type="ECO:0000313" key="6">
    <source>
        <dbReference type="Proteomes" id="UP001552299"/>
    </source>
</evidence>
<dbReference type="GO" id="GO:0016491">
    <property type="term" value="F:oxidoreductase activity"/>
    <property type="evidence" value="ECO:0007669"/>
    <property type="project" value="UniProtKB-KW"/>
</dbReference>
<evidence type="ECO:0000259" key="4">
    <source>
        <dbReference type="Pfam" id="PF14226"/>
    </source>
</evidence>
<gene>
    <name evidence="5" type="ORF">M5K25_007818</name>
</gene>
<keyword evidence="3" id="KW-0408">Iron</keyword>
<name>A0ABD0VFT3_DENTH</name>
<accession>A0ABD0VFT3</accession>
<dbReference type="AlphaFoldDB" id="A0ABD0VFT3"/>
<dbReference type="SUPFAM" id="SSF51197">
    <property type="entry name" value="Clavaminate synthase-like"/>
    <property type="match status" value="1"/>
</dbReference>
<comment type="caution">
    <text evidence="5">The sequence shown here is derived from an EMBL/GenBank/DDBJ whole genome shotgun (WGS) entry which is preliminary data.</text>
</comment>
<dbReference type="GO" id="GO:0046872">
    <property type="term" value="F:metal ion binding"/>
    <property type="evidence" value="ECO:0007669"/>
    <property type="project" value="UniProtKB-KW"/>
</dbReference>
<protein>
    <recommendedName>
        <fullName evidence="4">Non-haem dioxygenase N-terminal domain-containing protein</fullName>
    </recommendedName>
</protein>
<keyword evidence="6" id="KW-1185">Reference proteome</keyword>
<reference evidence="5 6" key="1">
    <citation type="journal article" date="2024" name="Plant Biotechnol. J.">
        <title>Dendrobium thyrsiflorum genome and its molecular insights into genes involved in important horticultural traits.</title>
        <authorList>
            <person name="Chen B."/>
            <person name="Wang J.Y."/>
            <person name="Zheng P.J."/>
            <person name="Li K.L."/>
            <person name="Liang Y.M."/>
            <person name="Chen X.F."/>
            <person name="Zhang C."/>
            <person name="Zhao X."/>
            <person name="He X."/>
            <person name="Zhang G.Q."/>
            <person name="Liu Z.J."/>
            <person name="Xu Q."/>
        </authorList>
    </citation>
    <scope>NUCLEOTIDE SEQUENCE [LARGE SCALE GENOMIC DNA]</scope>
    <source>
        <strain evidence="5">GZMU011</strain>
    </source>
</reference>
<dbReference type="PANTHER" id="PTHR10209">
    <property type="entry name" value="OXIDOREDUCTASE, 2OG-FE II OXYGENASE FAMILY PROTEIN"/>
    <property type="match status" value="1"/>
</dbReference>
<dbReference type="PANTHER" id="PTHR10209:SF885">
    <property type="entry name" value="2OG-FE(II) OXYGENASE FAMILY, PUTATIVE (AFU_ORTHOLOGUE AFUA_2G00750)-RELATED"/>
    <property type="match status" value="1"/>
</dbReference>
<keyword evidence="1" id="KW-0479">Metal-binding</keyword>
<dbReference type="Pfam" id="PF14226">
    <property type="entry name" value="DIOX_N"/>
    <property type="match status" value="1"/>
</dbReference>